<dbReference type="InterPro" id="IPR011051">
    <property type="entry name" value="RmlC_Cupin_sf"/>
</dbReference>
<reference evidence="2" key="1">
    <citation type="submission" date="2024-05" db="EMBL/GenBank/DDBJ databases">
        <authorList>
            <person name="Tikunov A.Y."/>
            <person name="Morozova V.V."/>
            <person name="Kozlova Y.N."/>
            <person name="Tikunova N.V."/>
            <person name="Babkin I.V."/>
        </authorList>
    </citation>
    <scope>NUCLEOTIDE SEQUENCE [LARGE SCALE GENOMIC DNA]</scope>
</reference>
<dbReference type="SUPFAM" id="SSF51182">
    <property type="entry name" value="RmlC-like cupins"/>
    <property type="match status" value="1"/>
</dbReference>
<evidence type="ECO:0000313" key="1">
    <source>
        <dbReference type="EMBL" id="WOZ57423.1"/>
    </source>
</evidence>
<keyword evidence="2" id="KW-1185">Reference proteome</keyword>
<dbReference type="EMBL" id="OR575930">
    <property type="protein sequence ID" value="WOZ57423.1"/>
    <property type="molecule type" value="Genomic_DNA"/>
</dbReference>
<evidence type="ECO:0000313" key="2">
    <source>
        <dbReference type="Proteomes" id="UP001305174"/>
    </source>
</evidence>
<dbReference type="Proteomes" id="UP001305174">
    <property type="component" value="Segment"/>
</dbReference>
<proteinExistence type="predicted"/>
<organism evidence="1 2">
    <name type="scientific">Pseudomonas phage vB_PseuGesM_254</name>
    <dbReference type="NCBI Taxonomy" id="3092638"/>
    <lineage>
        <taxon>Viruses</taxon>
        <taxon>Duplodnaviria</taxon>
        <taxon>Heunggongvirae</taxon>
        <taxon>Uroviricota</taxon>
        <taxon>Caudoviricetes</taxon>
        <taxon>Vandenendeviridae</taxon>
        <taxon>Chemalvirus</taxon>
        <taxon>Chemalvirus PseuGes254</taxon>
    </lineage>
</organism>
<name>A0AAX4G695_9CAUD</name>
<sequence>MTFWKRKTINLGEQSVTELTILEWKRFFSIKLFNFHKTDGKQDRFHTHAFNAVSILLSGDYVEEVVDELDNIVPLQRSRKRFLFIPANQYHRITKSEGCRTLLITGPWGNTFKELRLLHASSNTYQQEQMSLWQIWNCGKHRVDLSKGTRKLLKGDI</sequence>
<protein>
    <submittedName>
        <fullName evidence="1">RmlC-like cupin</fullName>
    </submittedName>
</protein>
<accession>A0AAX4G695</accession>